<keyword evidence="2" id="KW-0732">Signal</keyword>
<evidence type="ECO:0000313" key="4">
    <source>
        <dbReference type="Proteomes" id="UP000253090"/>
    </source>
</evidence>
<comment type="caution">
    <text evidence="3">The sequence shown here is derived from an EMBL/GenBank/DDBJ whole genome shotgun (WGS) entry which is preliminary data.</text>
</comment>
<feature type="region of interest" description="Disordered" evidence="1">
    <location>
        <begin position="82"/>
        <end position="119"/>
    </location>
</feature>
<keyword evidence="4" id="KW-1185">Reference proteome</keyword>
<feature type="signal peptide" evidence="2">
    <location>
        <begin position="1"/>
        <end position="22"/>
    </location>
</feature>
<reference evidence="3 4" key="1">
    <citation type="submission" date="2018-07" db="EMBL/GenBank/DDBJ databases">
        <title>Genomic Encyclopedia of Type Strains, Phase III (KMG-III): the genomes of soil and plant-associated and newly described type strains.</title>
        <authorList>
            <person name="Whitman W."/>
        </authorList>
    </citation>
    <scope>NUCLEOTIDE SEQUENCE [LARGE SCALE GENOMIC DNA]</scope>
    <source>
        <strain evidence="3 4">CECT 8333</strain>
    </source>
</reference>
<dbReference type="RefSeq" id="WP_114494691.1">
    <property type="nucleotide sequence ID" value="NZ_QPJW01000001.1"/>
</dbReference>
<feature type="chain" id="PRO_5038989629" evidence="2">
    <location>
        <begin position="23"/>
        <end position="180"/>
    </location>
</feature>
<dbReference type="EMBL" id="QPJW01000001">
    <property type="protein sequence ID" value="RCX22734.1"/>
    <property type="molecule type" value="Genomic_DNA"/>
</dbReference>
<organism evidence="3 4">
    <name type="scientific">Fontibacillus phaseoli</name>
    <dbReference type="NCBI Taxonomy" id="1416533"/>
    <lineage>
        <taxon>Bacteria</taxon>
        <taxon>Bacillati</taxon>
        <taxon>Bacillota</taxon>
        <taxon>Bacilli</taxon>
        <taxon>Bacillales</taxon>
        <taxon>Paenibacillaceae</taxon>
        <taxon>Fontibacillus</taxon>
    </lineage>
</organism>
<dbReference type="OrthoDB" id="2659794at2"/>
<gene>
    <name evidence="3" type="ORF">DFP94_101317</name>
</gene>
<protein>
    <submittedName>
        <fullName evidence="3">Uncharacterized protein</fullName>
    </submittedName>
</protein>
<accession>A0A369BSZ6</accession>
<evidence type="ECO:0000256" key="1">
    <source>
        <dbReference type="SAM" id="MobiDB-lite"/>
    </source>
</evidence>
<sequence>MAKTLRKSMFYGILLVAGVTLGMQMSETGAGQNGFQQNGIWTANGWQAASSSNGAVNGPFYQTQSGQAGNVNPYANGQYNNGQYNIGGNGNPNNNGNQSADGVSGVSPSQGSTAQNWTSQGGYNWQTSGYDMLQTPGDLLLPEPAAPAVDRFADKAANLLQQASRKSIHWFASLFGPSTE</sequence>
<evidence type="ECO:0000313" key="3">
    <source>
        <dbReference type="EMBL" id="RCX22734.1"/>
    </source>
</evidence>
<proteinExistence type="predicted"/>
<dbReference type="Proteomes" id="UP000253090">
    <property type="component" value="Unassembled WGS sequence"/>
</dbReference>
<feature type="compositionally biased region" description="Polar residues" evidence="1">
    <location>
        <begin position="106"/>
        <end position="119"/>
    </location>
</feature>
<dbReference type="AlphaFoldDB" id="A0A369BSZ6"/>
<evidence type="ECO:0000256" key="2">
    <source>
        <dbReference type="SAM" id="SignalP"/>
    </source>
</evidence>
<name>A0A369BSZ6_9BACL</name>